<dbReference type="PANTHER" id="PTHR12526">
    <property type="entry name" value="GLYCOSYLTRANSFERASE"/>
    <property type="match status" value="1"/>
</dbReference>
<dbReference type="Pfam" id="PF00534">
    <property type="entry name" value="Glycos_transf_1"/>
    <property type="match status" value="1"/>
</dbReference>
<dbReference type="EMBL" id="LQBK01000006">
    <property type="protein sequence ID" value="KUG61054.1"/>
    <property type="molecule type" value="Genomic_DNA"/>
</dbReference>
<dbReference type="Proteomes" id="UP000053512">
    <property type="component" value="Unassembled WGS sequence"/>
</dbReference>
<dbReference type="Pfam" id="PF13579">
    <property type="entry name" value="Glyco_trans_4_4"/>
    <property type="match status" value="1"/>
</dbReference>
<feature type="domain" description="Glycosyl transferase family 1" evidence="3">
    <location>
        <begin position="211"/>
        <end position="360"/>
    </location>
</feature>
<dbReference type="OrthoDB" id="3180470at2"/>
<keyword evidence="2" id="KW-0808">Transferase</keyword>
<evidence type="ECO:0000313" key="6">
    <source>
        <dbReference type="Proteomes" id="UP000053512"/>
    </source>
</evidence>
<feature type="domain" description="Glycosyltransferase subfamily 4-like N-terminal" evidence="4">
    <location>
        <begin position="18"/>
        <end position="201"/>
    </location>
</feature>
<dbReference type="PANTHER" id="PTHR12526:SF622">
    <property type="entry name" value="GLYCOSYLTRANSFERASE (GROUP I)"/>
    <property type="match status" value="1"/>
</dbReference>
<evidence type="ECO:0000313" key="5">
    <source>
        <dbReference type="EMBL" id="KUG61054.1"/>
    </source>
</evidence>
<proteinExistence type="predicted"/>
<dbReference type="RefSeq" id="WP_058873397.1">
    <property type="nucleotide sequence ID" value="NZ_LQBK01000006.1"/>
</dbReference>
<dbReference type="AlphaFoldDB" id="A0A0W8ILY0"/>
<organism evidence="5 6">
    <name type="scientific">Kocuria rosea subsp. polaris</name>
    <dbReference type="NCBI Taxonomy" id="136273"/>
    <lineage>
        <taxon>Bacteria</taxon>
        <taxon>Bacillati</taxon>
        <taxon>Actinomycetota</taxon>
        <taxon>Actinomycetes</taxon>
        <taxon>Micrococcales</taxon>
        <taxon>Micrococcaceae</taxon>
        <taxon>Kocuria</taxon>
    </lineage>
</organism>
<evidence type="ECO:0000259" key="4">
    <source>
        <dbReference type="Pfam" id="PF13579"/>
    </source>
</evidence>
<evidence type="ECO:0000259" key="3">
    <source>
        <dbReference type="Pfam" id="PF00534"/>
    </source>
</evidence>
<gene>
    <name evidence="5" type="ORF">AVL61_07760</name>
</gene>
<dbReference type="InterPro" id="IPR001296">
    <property type="entry name" value="Glyco_trans_1"/>
</dbReference>
<keyword evidence="1" id="KW-0328">Glycosyltransferase</keyword>
<dbReference type="InterPro" id="IPR028098">
    <property type="entry name" value="Glyco_trans_4-like_N"/>
</dbReference>
<accession>A0A0W8ILY0</accession>
<reference evidence="6" key="1">
    <citation type="submission" date="2015-12" db="EMBL/GenBank/DDBJ databases">
        <authorList>
            <person name="Nair G.R."/>
            <person name="Kaur G."/>
            <person name="Mayilraj S."/>
        </authorList>
    </citation>
    <scope>NUCLEOTIDE SEQUENCE [LARGE SCALE GENOMIC DNA]</scope>
    <source>
        <strain evidence="6">CD08_4</strain>
    </source>
</reference>
<evidence type="ECO:0000256" key="1">
    <source>
        <dbReference type="ARBA" id="ARBA00022676"/>
    </source>
</evidence>
<name>A0A0W8ILY0_KOCRO</name>
<protein>
    <submittedName>
        <fullName evidence="5">Uncharacterized protein</fullName>
    </submittedName>
</protein>
<dbReference type="Gene3D" id="3.40.50.2000">
    <property type="entry name" value="Glycogen Phosphorylase B"/>
    <property type="match status" value="2"/>
</dbReference>
<dbReference type="SUPFAM" id="SSF53756">
    <property type="entry name" value="UDP-Glycosyltransferase/glycogen phosphorylase"/>
    <property type="match status" value="1"/>
</dbReference>
<dbReference type="CDD" id="cd03794">
    <property type="entry name" value="GT4_WbuB-like"/>
    <property type="match status" value="1"/>
</dbReference>
<comment type="caution">
    <text evidence="5">The sequence shown here is derived from an EMBL/GenBank/DDBJ whole genome shotgun (WGS) entry which is preliminary data.</text>
</comment>
<sequence length="408" mass="45696">MSSRLTIIGLNLAPEPTGNAPYTSSLATELADRGWTVKVIAGFPHYPQWQVFDGYTGTYRRESLGKAEVLRLRHYVPRRPRFLNRLLMELHFGFQVARTDWGEPDVVLFVSQALFSSGIARLTMPWRRPRTRTAIWVQDIYTRTFEEAHASASGFAVPMRWLEGRILARMDKTIVIHERFQRYVCDRFKLPLDNVEVIRNWSHIIPSHDLDRATIRQQFGWRDDEIVVLHAGNMGVKQYLDNVVEAARLAVQNAPNVRFVLLGGGNQRHHLEDLGKEVANLQFIDPLPDDQYASALAAADILLVNEKPGMREMSVPSKLTSYFVTGRPVLAAVESDGATADEVQASKAGVVVPSGDPMGLLRSAEIMGADCRAASELGAKGPLYAIERLSTEAAVRHWDSVLRDLLAD</sequence>
<dbReference type="GO" id="GO:0016757">
    <property type="term" value="F:glycosyltransferase activity"/>
    <property type="evidence" value="ECO:0007669"/>
    <property type="project" value="UniProtKB-KW"/>
</dbReference>
<evidence type="ECO:0000256" key="2">
    <source>
        <dbReference type="ARBA" id="ARBA00022679"/>
    </source>
</evidence>